<accession>A0AAV4WL39</accession>
<dbReference type="AlphaFoldDB" id="A0AAV4WL39"/>
<reference evidence="1 2" key="1">
    <citation type="submission" date="2021-06" db="EMBL/GenBank/DDBJ databases">
        <title>Caerostris darwini draft genome.</title>
        <authorList>
            <person name="Kono N."/>
            <person name="Arakawa K."/>
        </authorList>
    </citation>
    <scope>NUCLEOTIDE SEQUENCE [LARGE SCALE GENOMIC DNA]</scope>
</reference>
<proteinExistence type="predicted"/>
<dbReference type="Proteomes" id="UP001054837">
    <property type="component" value="Unassembled WGS sequence"/>
</dbReference>
<sequence>MFSFLITLPIICQHPNESRITARVNPYPIFFSENLASLIYQVEFLITLGRVITRGGLGPSGKRDLISLEPFSKLTVNLEITRRNGTNEEIYVDGRKHCSFFFTSFLHYMEHNFRLHIVICPISFRDSITLLTFAATNSLFN</sequence>
<name>A0AAV4WL39_9ARAC</name>
<evidence type="ECO:0000313" key="2">
    <source>
        <dbReference type="Proteomes" id="UP001054837"/>
    </source>
</evidence>
<dbReference type="EMBL" id="BPLQ01014830">
    <property type="protein sequence ID" value="GIY83527.1"/>
    <property type="molecule type" value="Genomic_DNA"/>
</dbReference>
<gene>
    <name evidence="1" type="ORF">CDAR_221671</name>
</gene>
<protein>
    <submittedName>
        <fullName evidence="1">Uncharacterized protein</fullName>
    </submittedName>
</protein>
<evidence type="ECO:0000313" key="1">
    <source>
        <dbReference type="EMBL" id="GIY83527.1"/>
    </source>
</evidence>
<keyword evidence="2" id="KW-1185">Reference proteome</keyword>
<organism evidence="1 2">
    <name type="scientific">Caerostris darwini</name>
    <dbReference type="NCBI Taxonomy" id="1538125"/>
    <lineage>
        <taxon>Eukaryota</taxon>
        <taxon>Metazoa</taxon>
        <taxon>Ecdysozoa</taxon>
        <taxon>Arthropoda</taxon>
        <taxon>Chelicerata</taxon>
        <taxon>Arachnida</taxon>
        <taxon>Araneae</taxon>
        <taxon>Araneomorphae</taxon>
        <taxon>Entelegynae</taxon>
        <taxon>Araneoidea</taxon>
        <taxon>Araneidae</taxon>
        <taxon>Caerostris</taxon>
    </lineage>
</organism>
<comment type="caution">
    <text evidence="1">The sequence shown here is derived from an EMBL/GenBank/DDBJ whole genome shotgun (WGS) entry which is preliminary data.</text>
</comment>